<dbReference type="SUPFAM" id="SSF57850">
    <property type="entry name" value="RING/U-box"/>
    <property type="match status" value="1"/>
</dbReference>
<proteinExistence type="predicted"/>
<feature type="domain" description="RING-type" evidence="5">
    <location>
        <begin position="35"/>
        <end position="70"/>
    </location>
</feature>
<dbReference type="Pfam" id="PF21362">
    <property type="entry name" value="Sina_RING"/>
    <property type="match status" value="1"/>
</dbReference>
<keyword evidence="2 4" id="KW-0863">Zinc-finger</keyword>
<dbReference type="GO" id="GO:0061630">
    <property type="term" value="F:ubiquitin protein ligase activity"/>
    <property type="evidence" value="ECO:0007669"/>
    <property type="project" value="TreeGrafter"/>
</dbReference>
<dbReference type="PROSITE" id="PS50089">
    <property type="entry name" value="ZF_RING_2"/>
    <property type="match status" value="1"/>
</dbReference>
<evidence type="ECO:0000256" key="2">
    <source>
        <dbReference type="ARBA" id="ARBA00022771"/>
    </source>
</evidence>
<evidence type="ECO:0000259" key="5">
    <source>
        <dbReference type="PROSITE" id="PS50089"/>
    </source>
</evidence>
<dbReference type="InterPro" id="IPR049548">
    <property type="entry name" value="Sina-like_RING"/>
</dbReference>
<dbReference type="GO" id="GO:0043161">
    <property type="term" value="P:proteasome-mediated ubiquitin-dependent protein catabolic process"/>
    <property type="evidence" value="ECO:0007669"/>
    <property type="project" value="TreeGrafter"/>
</dbReference>
<dbReference type="InterPro" id="IPR004162">
    <property type="entry name" value="SINA-like_animal"/>
</dbReference>
<evidence type="ECO:0000313" key="6">
    <source>
        <dbReference type="EMBL" id="JAT34406.1"/>
    </source>
</evidence>
<evidence type="ECO:0000256" key="1">
    <source>
        <dbReference type="ARBA" id="ARBA00022723"/>
    </source>
</evidence>
<name>A0A1B6MES6_9HEMI</name>
<dbReference type="SUPFAM" id="SSF49599">
    <property type="entry name" value="TRAF domain-like"/>
    <property type="match status" value="1"/>
</dbReference>
<dbReference type="InterPro" id="IPR001841">
    <property type="entry name" value="Znf_RING"/>
</dbReference>
<evidence type="ECO:0000256" key="3">
    <source>
        <dbReference type="ARBA" id="ARBA00022833"/>
    </source>
</evidence>
<organism evidence="6">
    <name type="scientific">Graphocephala atropunctata</name>
    <dbReference type="NCBI Taxonomy" id="36148"/>
    <lineage>
        <taxon>Eukaryota</taxon>
        <taxon>Metazoa</taxon>
        <taxon>Ecdysozoa</taxon>
        <taxon>Arthropoda</taxon>
        <taxon>Hexapoda</taxon>
        <taxon>Insecta</taxon>
        <taxon>Pterygota</taxon>
        <taxon>Neoptera</taxon>
        <taxon>Paraneoptera</taxon>
        <taxon>Hemiptera</taxon>
        <taxon>Auchenorrhyncha</taxon>
        <taxon>Membracoidea</taxon>
        <taxon>Cicadellidae</taxon>
        <taxon>Cicadellinae</taxon>
        <taxon>Cicadellini</taxon>
        <taxon>Graphocephala</taxon>
    </lineage>
</organism>
<dbReference type="PANTHER" id="PTHR45877">
    <property type="entry name" value="E3 UBIQUITIN-PROTEIN LIGASE SIAH2"/>
    <property type="match status" value="1"/>
</dbReference>
<dbReference type="GO" id="GO:0005737">
    <property type="term" value="C:cytoplasm"/>
    <property type="evidence" value="ECO:0007669"/>
    <property type="project" value="TreeGrafter"/>
</dbReference>
<feature type="non-terminal residue" evidence="6">
    <location>
        <position position="1"/>
    </location>
</feature>
<dbReference type="InterPro" id="IPR013083">
    <property type="entry name" value="Znf_RING/FYVE/PHD"/>
</dbReference>
<sequence>EHLVVYCKRMEEALEQQSRRKLKSYLSSLLKSITCPVCSDVVRLDVVQCVSGHVTCSVCVSGSDKCPTCKRPLSSVRPRCLVETLESLPKRRCNYRGCSSIVGKDDDHAVFCRWRITRCELCGWSGPGNDLEKHLKSVHPHPVLQVFPSFTTDNLNNIRTIPILLESGRIIWMKGSHPERSIIILTFYCAPRAKPNKKLFVSLKAHATNFVITTEINPDPDVNTENENFIALPNYVPKNLKEGCNLLHEITFFEE</sequence>
<keyword evidence="1" id="KW-0479">Metal-binding</keyword>
<accession>A0A1B6MES6</accession>
<gene>
    <name evidence="6" type="ORF">g.35418</name>
</gene>
<dbReference type="Gene3D" id="3.30.40.10">
    <property type="entry name" value="Zinc/RING finger domain, C3HC4 (zinc finger)"/>
    <property type="match status" value="1"/>
</dbReference>
<dbReference type="AlphaFoldDB" id="A0A1B6MES6"/>
<dbReference type="GO" id="GO:0031624">
    <property type="term" value="F:ubiquitin conjugating enzyme binding"/>
    <property type="evidence" value="ECO:0007669"/>
    <property type="project" value="TreeGrafter"/>
</dbReference>
<keyword evidence="3" id="KW-0862">Zinc</keyword>
<reference evidence="6" key="1">
    <citation type="submission" date="2015-11" db="EMBL/GenBank/DDBJ databases">
        <title>De novo transcriptome assembly of four potential Pierce s Disease insect vectors from Arizona vineyards.</title>
        <authorList>
            <person name="Tassone E.E."/>
        </authorList>
    </citation>
    <scope>NUCLEOTIDE SEQUENCE</scope>
</reference>
<dbReference type="PANTHER" id="PTHR45877:SF2">
    <property type="entry name" value="E3 UBIQUITIN-PROTEIN LIGASE SINA-RELATED"/>
    <property type="match status" value="1"/>
</dbReference>
<dbReference type="EMBL" id="GEBQ01005571">
    <property type="protein sequence ID" value="JAT34406.1"/>
    <property type="molecule type" value="Transcribed_RNA"/>
</dbReference>
<evidence type="ECO:0000256" key="4">
    <source>
        <dbReference type="PROSITE-ProRule" id="PRU00175"/>
    </source>
</evidence>
<dbReference type="GO" id="GO:0008270">
    <property type="term" value="F:zinc ion binding"/>
    <property type="evidence" value="ECO:0007669"/>
    <property type="project" value="UniProtKB-KW"/>
</dbReference>
<protein>
    <recommendedName>
        <fullName evidence="5">RING-type domain-containing protein</fullName>
    </recommendedName>
</protein>